<dbReference type="OrthoDB" id="9809275at2"/>
<keyword evidence="1" id="KW-0547">Nucleotide-binding</keyword>
<sequence length="349" mass="39189">MTSPSTPAASPADARLDALRDWLAPLAARHGFDPATLAPASADASFRRYFRVTGDGGRSFVAMDAPPPQEDVRPFLHAAEQFRRTGVKVPAVHAQDADLGFLLLEDFGHTPYLNVLDQSTANVLYAAASKALVAFQAGGDKTAFPAYDEALLRREMELFREWFCGRHLKLELSDADHRMLDKTFELITASNLAQPQVLVHRDYHSRNLMVVEDGFPGPGIIDFQDAVIGPITYDLVSLLRDAYIEWEEPQQMDWAIRYWELARKAGLPVNEAFGEFYRDFDWMGMQRALKVMGIFARLAIRDGKTAYLNDIPRVAGYARKVAERYGAFKPLLELLDRIEGRQAVVGYTF</sequence>
<evidence type="ECO:0000313" key="5">
    <source>
        <dbReference type="RefSeq" id="WP_028312303.1"/>
    </source>
</evidence>
<dbReference type="InterPro" id="IPR002575">
    <property type="entry name" value="Aminoglycoside_PTrfase"/>
</dbReference>
<dbReference type="PANTHER" id="PTHR33540:SF1">
    <property type="entry name" value="N-ACETYLMURAMATE_N-ACETYLGLUCOSAMINE KINASE"/>
    <property type="match status" value="1"/>
</dbReference>
<dbReference type="Gene3D" id="3.90.1200.10">
    <property type="match status" value="1"/>
</dbReference>
<evidence type="ECO:0000313" key="4">
    <source>
        <dbReference type="Proteomes" id="UP000675920"/>
    </source>
</evidence>
<proteinExistence type="predicted"/>
<dbReference type="PANTHER" id="PTHR33540">
    <property type="entry name" value="TRNA THREONYLCARBAMOYLADENOSINE BIOSYNTHESIS PROTEIN TSAE"/>
    <property type="match status" value="1"/>
</dbReference>
<evidence type="ECO:0000256" key="1">
    <source>
        <dbReference type="ARBA" id="ARBA00022741"/>
    </source>
</evidence>
<organism evidence="4 5">
    <name type="scientific">Derxia gummosa DSM 723</name>
    <dbReference type="NCBI Taxonomy" id="1121388"/>
    <lineage>
        <taxon>Bacteria</taxon>
        <taxon>Pseudomonadati</taxon>
        <taxon>Pseudomonadota</taxon>
        <taxon>Betaproteobacteria</taxon>
        <taxon>Burkholderiales</taxon>
        <taxon>Alcaligenaceae</taxon>
        <taxon>Derxia</taxon>
    </lineage>
</organism>
<evidence type="ECO:0000256" key="2">
    <source>
        <dbReference type="ARBA" id="ARBA00022840"/>
    </source>
</evidence>
<evidence type="ECO:0000259" key="3">
    <source>
        <dbReference type="Pfam" id="PF01636"/>
    </source>
</evidence>
<dbReference type="InterPro" id="IPR011009">
    <property type="entry name" value="Kinase-like_dom_sf"/>
</dbReference>
<dbReference type="SUPFAM" id="SSF56112">
    <property type="entry name" value="Protein kinase-like (PK-like)"/>
    <property type="match status" value="1"/>
</dbReference>
<dbReference type="Pfam" id="PF01636">
    <property type="entry name" value="APH"/>
    <property type="match status" value="1"/>
</dbReference>
<keyword evidence="4" id="KW-1185">Reference proteome</keyword>
<dbReference type="Gene3D" id="3.30.200.20">
    <property type="entry name" value="Phosphorylase Kinase, domain 1"/>
    <property type="match status" value="1"/>
</dbReference>
<accession>A0A8B6X5R8</accession>
<dbReference type="Proteomes" id="UP000675920">
    <property type="component" value="Unplaced"/>
</dbReference>
<protein>
    <submittedName>
        <fullName evidence="5">Aminoglycoside phosphotransferase family protein</fullName>
        <ecNumber evidence="5">2.7.1.-</ecNumber>
    </submittedName>
</protein>
<dbReference type="EC" id="2.7.1.-" evidence="5"/>
<feature type="domain" description="Aminoglycoside phosphotransferase" evidence="3">
    <location>
        <begin position="37"/>
        <end position="260"/>
    </location>
</feature>
<reference evidence="5" key="1">
    <citation type="submission" date="2025-08" db="UniProtKB">
        <authorList>
            <consortium name="RefSeq"/>
        </authorList>
    </citation>
    <scope>IDENTIFICATION</scope>
</reference>
<name>A0A8B6X5R8_9BURK</name>
<dbReference type="GO" id="GO:0005524">
    <property type="term" value="F:ATP binding"/>
    <property type="evidence" value="ECO:0007669"/>
    <property type="project" value="UniProtKB-KW"/>
</dbReference>
<keyword evidence="2" id="KW-0067">ATP-binding</keyword>
<dbReference type="RefSeq" id="WP_028312303.1">
    <property type="nucleotide sequence ID" value="NZ_AXWS01000018.1"/>
</dbReference>
<dbReference type="AlphaFoldDB" id="A0A8B6X5R8"/>